<keyword evidence="1" id="KW-0378">Hydrolase</keyword>
<evidence type="ECO:0000313" key="2">
    <source>
        <dbReference type="Proteomes" id="UP001302494"/>
    </source>
</evidence>
<dbReference type="RefSeq" id="WP_312742536.1">
    <property type="nucleotide sequence ID" value="NZ_CP116968.1"/>
</dbReference>
<protein>
    <submittedName>
        <fullName evidence="1">Metalloprotease CJM1_0395 family protein</fullName>
    </submittedName>
</protein>
<dbReference type="KEGG" id="nneo:PQG83_14745"/>
<accession>A0AA96GL13</accession>
<organism evidence="1 2">
    <name type="scientific">Candidatus Nitrospira neomarina</name>
    <dbReference type="NCBI Taxonomy" id="3020899"/>
    <lineage>
        <taxon>Bacteria</taxon>
        <taxon>Pseudomonadati</taxon>
        <taxon>Nitrospirota</taxon>
        <taxon>Nitrospiria</taxon>
        <taxon>Nitrospirales</taxon>
        <taxon>Nitrospiraceae</taxon>
        <taxon>Nitrospira</taxon>
    </lineage>
</organism>
<evidence type="ECO:0000313" key="1">
    <source>
        <dbReference type="EMBL" id="WNM61008.1"/>
    </source>
</evidence>
<reference evidence="1 2" key="1">
    <citation type="submission" date="2023-01" db="EMBL/GenBank/DDBJ databases">
        <title>Cultivation and genomic characterization of new, ubiquitous marine nitrite-oxidizing bacteria from the Nitrospirales.</title>
        <authorList>
            <person name="Mueller A.J."/>
            <person name="Daebeler A."/>
            <person name="Herbold C.W."/>
            <person name="Kirkegaard R.H."/>
            <person name="Daims H."/>
        </authorList>
    </citation>
    <scope>NUCLEOTIDE SEQUENCE [LARGE SCALE GENOMIC DNA]</scope>
    <source>
        <strain evidence="1 2">DK</strain>
    </source>
</reference>
<dbReference type="InterPro" id="IPR021973">
    <property type="entry name" value="SprA-related"/>
</dbReference>
<dbReference type="AlphaFoldDB" id="A0AA96GL13"/>
<keyword evidence="2" id="KW-1185">Reference proteome</keyword>
<dbReference type="Proteomes" id="UP001302494">
    <property type="component" value="Chromosome"/>
</dbReference>
<keyword evidence="1" id="KW-0482">Metalloprotease</keyword>
<gene>
    <name evidence="1" type="ORF">PQG83_14745</name>
</gene>
<dbReference type="GO" id="GO:0008237">
    <property type="term" value="F:metallopeptidase activity"/>
    <property type="evidence" value="ECO:0007669"/>
    <property type="project" value="UniProtKB-KW"/>
</dbReference>
<dbReference type="EMBL" id="CP116968">
    <property type="protein sequence ID" value="WNM61008.1"/>
    <property type="molecule type" value="Genomic_DNA"/>
</dbReference>
<keyword evidence="1" id="KW-0645">Protease</keyword>
<sequence>MEPQSRDSEFRTHEQSHIASAGVLTKWSDFLLSSKSDEILYAVGGEVSIDISFSCPNPQATLQKAQHIRAAALVPADPSAQDRAVALSAKPLKQQLAGI</sequence>
<proteinExistence type="predicted"/>
<name>A0AA96GL13_9BACT</name>
<dbReference type="Pfam" id="PF12118">
    <property type="entry name" value="SprA-related"/>
    <property type="match status" value="1"/>
</dbReference>